<organism evidence="2 3">
    <name type="scientific">Ancylostoma ceylanicum</name>
    <dbReference type="NCBI Taxonomy" id="53326"/>
    <lineage>
        <taxon>Eukaryota</taxon>
        <taxon>Metazoa</taxon>
        <taxon>Ecdysozoa</taxon>
        <taxon>Nematoda</taxon>
        <taxon>Chromadorea</taxon>
        <taxon>Rhabditida</taxon>
        <taxon>Rhabditina</taxon>
        <taxon>Rhabditomorpha</taxon>
        <taxon>Strongyloidea</taxon>
        <taxon>Ancylostomatidae</taxon>
        <taxon>Ancylostomatinae</taxon>
        <taxon>Ancylostoma</taxon>
    </lineage>
</organism>
<name>A0A016S0T2_9BILA</name>
<evidence type="ECO:0000313" key="3">
    <source>
        <dbReference type="Proteomes" id="UP000024635"/>
    </source>
</evidence>
<keyword evidence="3" id="KW-1185">Reference proteome</keyword>
<comment type="caution">
    <text evidence="2">The sequence shown here is derived from an EMBL/GenBank/DDBJ whole genome shotgun (WGS) entry which is preliminary data.</text>
</comment>
<gene>
    <name evidence="2" type="primary">Acey_s0320.g2389</name>
    <name evidence="2" type="ORF">Y032_0320g2389</name>
</gene>
<accession>A0A016S0T2</accession>
<dbReference type="EMBL" id="JARK01001656">
    <property type="protein sequence ID" value="EYB84260.1"/>
    <property type="molecule type" value="Genomic_DNA"/>
</dbReference>
<dbReference type="Proteomes" id="UP000024635">
    <property type="component" value="Unassembled WGS sequence"/>
</dbReference>
<evidence type="ECO:0000256" key="1">
    <source>
        <dbReference type="SAM" id="MobiDB-lite"/>
    </source>
</evidence>
<proteinExistence type="predicted"/>
<evidence type="ECO:0000313" key="2">
    <source>
        <dbReference type="EMBL" id="EYB84260.1"/>
    </source>
</evidence>
<protein>
    <submittedName>
        <fullName evidence="2">Uncharacterized protein</fullName>
    </submittedName>
</protein>
<sequence length="87" mass="10372">MLMGTWKRIGLGRVARLPRMISMKHPDRDLQRSNWLYLEKLLVSSSHGRRCRYAEHRKSNQLISNYRSKNEEEVEDKLKQPTNVYGN</sequence>
<feature type="compositionally biased region" description="Basic and acidic residues" evidence="1">
    <location>
        <begin position="68"/>
        <end position="79"/>
    </location>
</feature>
<feature type="region of interest" description="Disordered" evidence="1">
    <location>
        <begin position="68"/>
        <end position="87"/>
    </location>
</feature>
<reference evidence="3" key="1">
    <citation type="journal article" date="2015" name="Nat. Genet.">
        <title>The genome and transcriptome of the zoonotic hookworm Ancylostoma ceylanicum identify infection-specific gene families.</title>
        <authorList>
            <person name="Schwarz E.M."/>
            <person name="Hu Y."/>
            <person name="Antoshechkin I."/>
            <person name="Miller M.M."/>
            <person name="Sternberg P.W."/>
            <person name="Aroian R.V."/>
        </authorList>
    </citation>
    <scope>NUCLEOTIDE SEQUENCE</scope>
    <source>
        <strain evidence="3">HY135</strain>
    </source>
</reference>
<dbReference type="AlphaFoldDB" id="A0A016S0T2"/>